<dbReference type="OrthoDB" id="4116913at2759"/>
<protein>
    <recommendedName>
        <fullName evidence="9">Transcription factor, fungi</fullName>
    </recommendedName>
</protein>
<dbReference type="GO" id="GO:0003677">
    <property type="term" value="F:DNA binding"/>
    <property type="evidence" value="ECO:0007669"/>
    <property type="project" value="UniProtKB-KW"/>
</dbReference>
<comment type="subcellular location">
    <subcellularLocation>
        <location evidence="1">Nucleus</location>
    </subcellularLocation>
</comment>
<reference evidence="7" key="1">
    <citation type="journal article" date="2014" name="Nat. Commun.">
        <title>Multiple recent horizontal transfers of a large genomic region in cheese making fungi.</title>
        <authorList>
            <person name="Cheeseman K."/>
            <person name="Ropars J."/>
            <person name="Renault P."/>
            <person name="Dupont J."/>
            <person name="Gouzy J."/>
            <person name="Branca A."/>
            <person name="Abraham A.L."/>
            <person name="Ceppi M."/>
            <person name="Conseiller E."/>
            <person name="Debuchy R."/>
            <person name="Malagnac F."/>
            <person name="Goarin A."/>
            <person name="Silar P."/>
            <person name="Lacoste S."/>
            <person name="Sallet E."/>
            <person name="Bensimon A."/>
            <person name="Giraud T."/>
            <person name="Brygoo Y."/>
        </authorList>
    </citation>
    <scope>NUCLEOTIDE SEQUENCE [LARGE SCALE GENOMIC DNA]</scope>
    <source>
        <strain evidence="7">FM164</strain>
    </source>
</reference>
<keyword evidence="2" id="KW-0805">Transcription regulation</keyword>
<feature type="compositionally biased region" description="Polar residues" evidence="6">
    <location>
        <begin position="1"/>
        <end position="14"/>
    </location>
</feature>
<name>W6QWA8_PENRF</name>
<sequence>MSSGNSLKSESQASVGKGPTLSLSSTQPSGVIHSAGREIGMINLATGLPLFSAEGQKWIQARSGRLLSKSKFALDTVERNDRSSAVSSSEPSEMGSFNRLTLPDQSIVEQCAESYQKSVFRGVLPVLDSILFKETIRWAYMSSNDSPKITGARTCIFAFLILAHFFDIGVPLTPTDKIGGYIAKINQSIPVFLEEMTLEAFQTCVMLLAYQFYSGNLKSAATTNSLTTHFIYTLGRIIKSLFLPRRLIQLKEMSFRTRQPPMLIDEFCDLRTFAYEVEHLCADLETVERLHPCRIFPSDIKLSQVKSRVFKSLYSASALLKPDAELLTAVRQLDMDLEAWRMTVPERYRPSLSFSEVSHWDQDQLDLRSLIIRLEYHHCVTVIHQATSRCMGKEKALNATSPGISSSTFLATEASRSSLRYLQIARHVIQFPSCLWLVLFYPVTASITLFCNILEHPKHPLAQYDSNLLHAVSRLLAELSVPRSTPDNLLDVQPLDQFLQEIAQVAQCAIENV</sequence>
<dbReference type="Proteomes" id="UP000030686">
    <property type="component" value="Unassembled WGS sequence"/>
</dbReference>
<dbReference type="GO" id="GO:0005634">
    <property type="term" value="C:nucleus"/>
    <property type="evidence" value="ECO:0007669"/>
    <property type="project" value="UniProtKB-SubCell"/>
</dbReference>
<evidence type="ECO:0000313" key="8">
    <source>
        <dbReference type="Proteomes" id="UP000030686"/>
    </source>
</evidence>
<evidence type="ECO:0008006" key="9">
    <source>
        <dbReference type="Google" id="ProtNLM"/>
    </source>
</evidence>
<dbReference type="InterPro" id="IPR050987">
    <property type="entry name" value="AtrR-like"/>
</dbReference>
<dbReference type="PANTHER" id="PTHR46910">
    <property type="entry name" value="TRANSCRIPTION FACTOR PDR1"/>
    <property type="match status" value="1"/>
</dbReference>
<organism evidence="7 8">
    <name type="scientific">Penicillium roqueforti (strain FM164)</name>
    <dbReference type="NCBI Taxonomy" id="1365484"/>
    <lineage>
        <taxon>Eukaryota</taxon>
        <taxon>Fungi</taxon>
        <taxon>Dikarya</taxon>
        <taxon>Ascomycota</taxon>
        <taxon>Pezizomycotina</taxon>
        <taxon>Eurotiomycetes</taxon>
        <taxon>Eurotiomycetidae</taxon>
        <taxon>Eurotiales</taxon>
        <taxon>Aspergillaceae</taxon>
        <taxon>Penicillium</taxon>
    </lineage>
</organism>
<gene>
    <name evidence="7" type="ORF">PROQFM164_S12g000058</name>
</gene>
<dbReference type="AlphaFoldDB" id="W6QWA8"/>
<dbReference type="CDD" id="cd12148">
    <property type="entry name" value="fungal_TF_MHR"/>
    <property type="match status" value="1"/>
</dbReference>
<dbReference type="EMBL" id="HG792026">
    <property type="protein sequence ID" value="CDM38449.1"/>
    <property type="molecule type" value="Genomic_DNA"/>
</dbReference>
<keyword evidence="8" id="KW-1185">Reference proteome</keyword>
<evidence type="ECO:0000256" key="2">
    <source>
        <dbReference type="ARBA" id="ARBA00023015"/>
    </source>
</evidence>
<proteinExistence type="predicted"/>
<keyword evidence="3" id="KW-0238">DNA-binding</keyword>
<dbReference type="OMA" id="FKETIRW"/>
<evidence type="ECO:0000256" key="6">
    <source>
        <dbReference type="SAM" id="MobiDB-lite"/>
    </source>
</evidence>
<evidence type="ECO:0000256" key="4">
    <source>
        <dbReference type="ARBA" id="ARBA00023163"/>
    </source>
</evidence>
<evidence type="ECO:0000256" key="5">
    <source>
        <dbReference type="ARBA" id="ARBA00023242"/>
    </source>
</evidence>
<evidence type="ECO:0000313" key="7">
    <source>
        <dbReference type="EMBL" id="CDM38449.1"/>
    </source>
</evidence>
<evidence type="ECO:0000256" key="3">
    <source>
        <dbReference type="ARBA" id="ARBA00023125"/>
    </source>
</evidence>
<feature type="region of interest" description="Disordered" evidence="6">
    <location>
        <begin position="1"/>
        <end position="29"/>
    </location>
</feature>
<keyword evidence="4" id="KW-0804">Transcription</keyword>
<evidence type="ECO:0000256" key="1">
    <source>
        <dbReference type="ARBA" id="ARBA00004123"/>
    </source>
</evidence>
<keyword evidence="5" id="KW-0539">Nucleus</keyword>
<accession>W6QWA8</accession>
<dbReference type="PANTHER" id="PTHR46910:SF37">
    <property type="entry name" value="ZN(II)2CYS6 TRANSCRIPTION FACTOR (EUROFUNG)"/>
    <property type="match status" value="1"/>
</dbReference>
<dbReference type="GO" id="GO:0003700">
    <property type="term" value="F:DNA-binding transcription factor activity"/>
    <property type="evidence" value="ECO:0007669"/>
    <property type="project" value="InterPro"/>
</dbReference>
<dbReference type="STRING" id="1365484.W6QWA8"/>